<dbReference type="InterPro" id="IPR014756">
    <property type="entry name" value="Ig_E-set"/>
</dbReference>
<feature type="domain" description="Glycoside hydrolase family 9" evidence="8">
    <location>
        <begin position="119"/>
        <end position="563"/>
    </location>
</feature>
<feature type="signal peptide" evidence="7">
    <location>
        <begin position="1"/>
        <end position="26"/>
    </location>
</feature>
<accession>A0A6L8K2W5</accession>
<dbReference type="InterPro" id="IPR013783">
    <property type="entry name" value="Ig-like_fold"/>
</dbReference>
<dbReference type="EMBL" id="WWCN01000002">
    <property type="protein sequence ID" value="MYM21833.1"/>
    <property type="molecule type" value="Genomic_DNA"/>
</dbReference>
<feature type="domain" description="Cellulase Ig-like" evidence="9">
    <location>
        <begin position="26"/>
        <end position="106"/>
    </location>
</feature>
<dbReference type="Gene3D" id="1.50.10.10">
    <property type="match status" value="1"/>
</dbReference>
<name>A0A6L8K2W5_9BURK</name>
<comment type="similarity">
    <text evidence="1 6 7">Belongs to the glycosyl hydrolase 9 (cellulase E) family.</text>
</comment>
<dbReference type="SUPFAM" id="SSF81296">
    <property type="entry name" value="E set domains"/>
    <property type="match status" value="1"/>
</dbReference>
<sequence>MRMMMFLRAINLIALGLSALPASSFAAQIKLNQLGYLPASAKVAVVPGTENGARQFAIIKAGSNDVVQSGTLGVAQWSSDAGESVRLADFSGLQTPGRYQLRVEGMPDSLPFEVSANAYAALNAASIRAYYLNRASIALDAQHAGIYARAAGHPDTQVLVHASAASAARPAGTVISSPKGWYDAGDYNKYIVNSGISTYTLLAAYEDFPDFFRKQTLNIPESGNGKPDLLNEALWNLEWMLTMQDPNDGGVYHKLTNLSFDGMVMPEKAIMPRYVVQKSTAAALDFAAVMATASRVYAPFDKALSQRMLAASKAAWQWAQAHPRDYYQQPKDVSTGDYGDKDVSDEFAWAAAELYISTGDDAYYQAMHAPEVQATVPTWSDVRSLAWLSLARHRQQLTGAADQQLIASRVTTLSQRLANQWKQSAYGIVMQTGDYVWGSSAVALNQSMVLLHGYRLTGKREYLDAAQSGLDYVLGRNAVDTSFVTGQGTRSALHPHHRPSVADGIDAPVPGFLVGGPQPGQQDKKDCSVPYPSSLPAKSWLDHACSYASNEIAINWNAPLVYVSAALQAIK</sequence>
<keyword evidence="3 6" id="KW-0119">Carbohydrate metabolism</keyword>
<keyword evidence="7" id="KW-0732">Signal</keyword>
<dbReference type="InterPro" id="IPR004197">
    <property type="entry name" value="Cellulase_Ig-like"/>
</dbReference>
<evidence type="ECO:0000256" key="4">
    <source>
        <dbReference type="ARBA" id="ARBA00023295"/>
    </source>
</evidence>
<dbReference type="AlphaFoldDB" id="A0A6L8K2W5"/>
<protein>
    <recommendedName>
        <fullName evidence="7">Endoglucanase</fullName>
        <ecNumber evidence="7">3.2.1.4</ecNumber>
    </recommendedName>
</protein>
<evidence type="ECO:0000256" key="2">
    <source>
        <dbReference type="ARBA" id="ARBA00022801"/>
    </source>
</evidence>
<dbReference type="GO" id="GO:0008810">
    <property type="term" value="F:cellulase activity"/>
    <property type="evidence" value="ECO:0007669"/>
    <property type="project" value="UniProtKB-EC"/>
</dbReference>
<comment type="caution">
    <text evidence="10">The sequence shown here is derived from an EMBL/GenBank/DDBJ whole genome shotgun (WGS) entry which is preliminary data.</text>
</comment>
<dbReference type="PROSITE" id="PS00698">
    <property type="entry name" value="GH9_3"/>
    <property type="match status" value="1"/>
</dbReference>
<keyword evidence="5 6" id="KW-0624">Polysaccharide degradation</keyword>
<gene>
    <name evidence="10" type="ORF">GTP46_04095</name>
</gene>
<dbReference type="Pfam" id="PF00759">
    <property type="entry name" value="Glyco_hydro_9"/>
    <property type="match status" value="1"/>
</dbReference>
<keyword evidence="11" id="KW-1185">Reference proteome</keyword>
<dbReference type="Gene3D" id="2.60.40.10">
    <property type="entry name" value="Immunoglobulins"/>
    <property type="match status" value="1"/>
</dbReference>
<dbReference type="InterPro" id="IPR012341">
    <property type="entry name" value="6hp_glycosidase-like_sf"/>
</dbReference>
<comment type="catalytic activity">
    <reaction evidence="7">
        <text>Endohydrolysis of (1-&gt;4)-beta-D-glucosidic linkages in cellulose, lichenin and cereal beta-D-glucans.</text>
        <dbReference type="EC" id="3.2.1.4"/>
    </reaction>
</comment>
<evidence type="ECO:0000256" key="3">
    <source>
        <dbReference type="ARBA" id="ARBA00023277"/>
    </source>
</evidence>
<keyword evidence="2 6" id="KW-0378">Hydrolase</keyword>
<dbReference type="SUPFAM" id="SSF48208">
    <property type="entry name" value="Six-hairpin glycosidases"/>
    <property type="match status" value="1"/>
</dbReference>
<dbReference type="InterPro" id="IPR008928">
    <property type="entry name" value="6-hairpin_glycosidase_sf"/>
</dbReference>
<proteinExistence type="inferred from homology"/>
<evidence type="ECO:0000313" key="11">
    <source>
        <dbReference type="Proteomes" id="UP000479335"/>
    </source>
</evidence>
<keyword evidence="4 6" id="KW-0326">Glycosidase</keyword>
<dbReference type="InterPro" id="IPR001701">
    <property type="entry name" value="Glyco_hydro_9"/>
</dbReference>
<evidence type="ECO:0000256" key="5">
    <source>
        <dbReference type="ARBA" id="ARBA00023326"/>
    </source>
</evidence>
<dbReference type="PANTHER" id="PTHR22298">
    <property type="entry name" value="ENDO-1,4-BETA-GLUCANASE"/>
    <property type="match status" value="1"/>
</dbReference>
<dbReference type="InterPro" id="IPR033126">
    <property type="entry name" value="Glyco_hydro_9_Asp/Glu_AS"/>
</dbReference>
<feature type="active site" evidence="6">
    <location>
        <position position="542"/>
    </location>
</feature>
<evidence type="ECO:0000256" key="1">
    <source>
        <dbReference type="ARBA" id="ARBA00007072"/>
    </source>
</evidence>
<evidence type="ECO:0000256" key="6">
    <source>
        <dbReference type="PROSITE-ProRule" id="PRU10060"/>
    </source>
</evidence>
<reference evidence="10 11" key="1">
    <citation type="submission" date="2019-12" db="EMBL/GenBank/DDBJ databases">
        <title>Novel species isolated from a subtropical stream in China.</title>
        <authorList>
            <person name="Lu H."/>
        </authorList>
    </citation>
    <scope>NUCLEOTIDE SEQUENCE [LARGE SCALE GENOMIC DNA]</scope>
    <source>
        <strain evidence="10 11">FT135W</strain>
    </source>
</reference>
<dbReference type="GO" id="GO:0030245">
    <property type="term" value="P:cellulose catabolic process"/>
    <property type="evidence" value="ECO:0007669"/>
    <property type="project" value="UniProtKB-KW"/>
</dbReference>
<evidence type="ECO:0000313" key="10">
    <source>
        <dbReference type="EMBL" id="MYM21833.1"/>
    </source>
</evidence>
<organism evidence="10 11">
    <name type="scientific">Duganella flavida</name>
    <dbReference type="NCBI Taxonomy" id="2692175"/>
    <lineage>
        <taxon>Bacteria</taxon>
        <taxon>Pseudomonadati</taxon>
        <taxon>Pseudomonadota</taxon>
        <taxon>Betaproteobacteria</taxon>
        <taxon>Burkholderiales</taxon>
        <taxon>Oxalobacteraceae</taxon>
        <taxon>Telluria group</taxon>
        <taxon>Duganella</taxon>
    </lineage>
</organism>
<feature type="active site" evidence="6">
    <location>
        <position position="551"/>
    </location>
</feature>
<dbReference type="Proteomes" id="UP000479335">
    <property type="component" value="Unassembled WGS sequence"/>
</dbReference>
<dbReference type="EC" id="3.2.1.4" evidence="7"/>
<keyword evidence="7" id="KW-0136">Cellulose degradation</keyword>
<dbReference type="Pfam" id="PF02927">
    <property type="entry name" value="CelD_N"/>
    <property type="match status" value="1"/>
</dbReference>
<evidence type="ECO:0000259" key="9">
    <source>
        <dbReference type="Pfam" id="PF02927"/>
    </source>
</evidence>
<feature type="chain" id="PRO_5027160208" description="Endoglucanase" evidence="7">
    <location>
        <begin position="27"/>
        <end position="571"/>
    </location>
</feature>
<evidence type="ECO:0000256" key="7">
    <source>
        <dbReference type="RuleBase" id="RU361166"/>
    </source>
</evidence>
<evidence type="ECO:0000259" key="8">
    <source>
        <dbReference type="Pfam" id="PF00759"/>
    </source>
</evidence>
<dbReference type="CDD" id="cd02850">
    <property type="entry name" value="E_set_Cellulase_N"/>
    <property type="match status" value="1"/>
</dbReference>